<dbReference type="EMBL" id="KN832886">
    <property type="protein sequence ID" value="KIM95761.1"/>
    <property type="molecule type" value="Genomic_DNA"/>
</dbReference>
<dbReference type="AlphaFoldDB" id="A0A0C3GZT6"/>
<dbReference type="InParanoid" id="A0A0C3GZT6"/>
<keyword evidence="2" id="KW-1185">Reference proteome</keyword>
<sequence>MFLTPESGQTAMPQGLAKPWIYPVSHGRRRNFTLQPNVNFTSAGNFFPQLYLDTNATFTPDAIDAAIACYMADDKAFQKFVGGFQSHHSSYCPKGASESCFENEPGPTFPASGPLWMHNEMVDRVW</sequence>
<protein>
    <submittedName>
        <fullName evidence="1">Uncharacterized protein</fullName>
    </submittedName>
</protein>
<proteinExistence type="predicted"/>
<gene>
    <name evidence="1" type="ORF">OIDMADRAFT_59541</name>
</gene>
<evidence type="ECO:0000313" key="1">
    <source>
        <dbReference type="EMBL" id="KIM95761.1"/>
    </source>
</evidence>
<evidence type="ECO:0000313" key="2">
    <source>
        <dbReference type="Proteomes" id="UP000054321"/>
    </source>
</evidence>
<dbReference type="STRING" id="913774.A0A0C3GZT6"/>
<dbReference type="OrthoDB" id="6132182at2759"/>
<name>A0A0C3GZT6_OIDMZ</name>
<reference evidence="2" key="2">
    <citation type="submission" date="2015-01" db="EMBL/GenBank/DDBJ databases">
        <title>Evolutionary Origins and Diversification of the Mycorrhizal Mutualists.</title>
        <authorList>
            <consortium name="DOE Joint Genome Institute"/>
            <consortium name="Mycorrhizal Genomics Consortium"/>
            <person name="Kohler A."/>
            <person name="Kuo A."/>
            <person name="Nagy L.G."/>
            <person name="Floudas D."/>
            <person name="Copeland A."/>
            <person name="Barry K.W."/>
            <person name="Cichocki N."/>
            <person name="Veneault-Fourrey C."/>
            <person name="LaButti K."/>
            <person name="Lindquist E.A."/>
            <person name="Lipzen A."/>
            <person name="Lundell T."/>
            <person name="Morin E."/>
            <person name="Murat C."/>
            <person name="Riley R."/>
            <person name="Ohm R."/>
            <person name="Sun H."/>
            <person name="Tunlid A."/>
            <person name="Henrissat B."/>
            <person name="Grigoriev I.V."/>
            <person name="Hibbett D.S."/>
            <person name="Martin F."/>
        </authorList>
    </citation>
    <scope>NUCLEOTIDE SEQUENCE [LARGE SCALE GENOMIC DNA]</scope>
    <source>
        <strain evidence="2">Zn</strain>
    </source>
</reference>
<dbReference type="HOGENOM" id="CLU_1982212_0_0_1"/>
<accession>A0A0C3GZT6</accession>
<organism evidence="1 2">
    <name type="scientific">Oidiodendron maius (strain Zn)</name>
    <dbReference type="NCBI Taxonomy" id="913774"/>
    <lineage>
        <taxon>Eukaryota</taxon>
        <taxon>Fungi</taxon>
        <taxon>Dikarya</taxon>
        <taxon>Ascomycota</taxon>
        <taxon>Pezizomycotina</taxon>
        <taxon>Leotiomycetes</taxon>
        <taxon>Leotiomycetes incertae sedis</taxon>
        <taxon>Myxotrichaceae</taxon>
        <taxon>Oidiodendron</taxon>
    </lineage>
</organism>
<reference evidence="1 2" key="1">
    <citation type="submission" date="2014-04" db="EMBL/GenBank/DDBJ databases">
        <authorList>
            <consortium name="DOE Joint Genome Institute"/>
            <person name="Kuo A."/>
            <person name="Martino E."/>
            <person name="Perotto S."/>
            <person name="Kohler A."/>
            <person name="Nagy L.G."/>
            <person name="Floudas D."/>
            <person name="Copeland A."/>
            <person name="Barry K.W."/>
            <person name="Cichocki N."/>
            <person name="Veneault-Fourrey C."/>
            <person name="LaButti K."/>
            <person name="Lindquist E.A."/>
            <person name="Lipzen A."/>
            <person name="Lundell T."/>
            <person name="Morin E."/>
            <person name="Murat C."/>
            <person name="Sun H."/>
            <person name="Tunlid A."/>
            <person name="Henrissat B."/>
            <person name="Grigoriev I.V."/>
            <person name="Hibbett D.S."/>
            <person name="Martin F."/>
            <person name="Nordberg H.P."/>
            <person name="Cantor M.N."/>
            <person name="Hua S.X."/>
        </authorList>
    </citation>
    <scope>NUCLEOTIDE SEQUENCE [LARGE SCALE GENOMIC DNA]</scope>
    <source>
        <strain evidence="1 2">Zn</strain>
    </source>
</reference>
<dbReference type="Proteomes" id="UP000054321">
    <property type="component" value="Unassembled WGS sequence"/>
</dbReference>